<comment type="caution">
    <text evidence="8">The sequence shown here is derived from an EMBL/GenBank/DDBJ whole genome shotgun (WGS) entry which is preliminary data.</text>
</comment>
<evidence type="ECO:0000259" key="7">
    <source>
        <dbReference type="Pfam" id="PF14322"/>
    </source>
</evidence>
<evidence type="ECO:0000256" key="4">
    <source>
        <dbReference type="ARBA" id="ARBA00023136"/>
    </source>
</evidence>
<dbReference type="RefSeq" id="WP_131593507.1">
    <property type="nucleotide sequence ID" value="NZ_SJSL01000001.1"/>
</dbReference>
<keyword evidence="9" id="KW-1185">Reference proteome</keyword>
<keyword evidence="4" id="KW-0472">Membrane</keyword>
<accession>A0A4R0NVU3</accession>
<feature type="domain" description="SusD-like N-terminal" evidence="7">
    <location>
        <begin position="20"/>
        <end position="224"/>
    </location>
</feature>
<dbReference type="OrthoDB" id="653598at2"/>
<evidence type="ECO:0000256" key="5">
    <source>
        <dbReference type="ARBA" id="ARBA00023237"/>
    </source>
</evidence>
<dbReference type="Gene3D" id="1.25.40.390">
    <property type="match status" value="1"/>
</dbReference>
<dbReference type="PROSITE" id="PS51257">
    <property type="entry name" value="PROKAR_LIPOPROTEIN"/>
    <property type="match status" value="1"/>
</dbReference>
<comment type="similarity">
    <text evidence="2">Belongs to the SusD family.</text>
</comment>
<protein>
    <submittedName>
        <fullName evidence="8">RagB/SusD family nutrient uptake outer membrane protein</fullName>
    </submittedName>
</protein>
<name>A0A4R0NVU3_9SPHI</name>
<keyword evidence="3" id="KW-0732">Signal</keyword>
<dbReference type="Proteomes" id="UP000293347">
    <property type="component" value="Unassembled WGS sequence"/>
</dbReference>
<gene>
    <name evidence="8" type="ORF">EZ437_04090</name>
</gene>
<keyword evidence="5" id="KW-0998">Cell outer membrane</keyword>
<dbReference type="EMBL" id="SJSL01000001">
    <property type="protein sequence ID" value="TCD03164.1"/>
    <property type="molecule type" value="Genomic_DNA"/>
</dbReference>
<evidence type="ECO:0000313" key="9">
    <source>
        <dbReference type="Proteomes" id="UP000293347"/>
    </source>
</evidence>
<dbReference type="AlphaFoldDB" id="A0A4R0NVU3"/>
<proteinExistence type="inferred from homology"/>
<evidence type="ECO:0000259" key="6">
    <source>
        <dbReference type="Pfam" id="PF07980"/>
    </source>
</evidence>
<evidence type="ECO:0000256" key="3">
    <source>
        <dbReference type="ARBA" id="ARBA00022729"/>
    </source>
</evidence>
<comment type="subcellular location">
    <subcellularLocation>
        <location evidence="1">Cell outer membrane</location>
    </subcellularLocation>
</comment>
<feature type="domain" description="RagB/SusD" evidence="6">
    <location>
        <begin position="338"/>
        <end position="453"/>
    </location>
</feature>
<dbReference type="InterPro" id="IPR012944">
    <property type="entry name" value="SusD_RagB_dom"/>
</dbReference>
<evidence type="ECO:0000256" key="1">
    <source>
        <dbReference type="ARBA" id="ARBA00004442"/>
    </source>
</evidence>
<evidence type="ECO:0000256" key="2">
    <source>
        <dbReference type="ARBA" id="ARBA00006275"/>
    </source>
</evidence>
<reference evidence="8 9" key="1">
    <citation type="submission" date="2019-02" db="EMBL/GenBank/DDBJ databases">
        <title>Pedobacter sp. RP-1-14 sp. nov., isolated from Arctic soil.</title>
        <authorList>
            <person name="Dahal R.H."/>
        </authorList>
    </citation>
    <scope>NUCLEOTIDE SEQUENCE [LARGE SCALE GENOMIC DNA]</scope>
    <source>
        <strain evidence="8 9">RP-1-14</strain>
    </source>
</reference>
<dbReference type="SUPFAM" id="SSF48452">
    <property type="entry name" value="TPR-like"/>
    <property type="match status" value="1"/>
</dbReference>
<dbReference type="GO" id="GO:0009279">
    <property type="term" value="C:cell outer membrane"/>
    <property type="evidence" value="ECO:0007669"/>
    <property type="project" value="UniProtKB-SubCell"/>
</dbReference>
<dbReference type="Pfam" id="PF07980">
    <property type="entry name" value="SusD_RagB"/>
    <property type="match status" value="1"/>
</dbReference>
<dbReference type="InterPro" id="IPR033985">
    <property type="entry name" value="SusD-like_N"/>
</dbReference>
<organism evidence="8 9">
    <name type="scientific">Pedobacter psychroterrae</name>
    <dbReference type="NCBI Taxonomy" id="2530453"/>
    <lineage>
        <taxon>Bacteria</taxon>
        <taxon>Pseudomonadati</taxon>
        <taxon>Bacteroidota</taxon>
        <taxon>Sphingobacteriia</taxon>
        <taxon>Sphingobacteriales</taxon>
        <taxon>Sphingobacteriaceae</taxon>
        <taxon>Pedobacter</taxon>
    </lineage>
</organism>
<dbReference type="InterPro" id="IPR011990">
    <property type="entry name" value="TPR-like_helical_dom_sf"/>
</dbReference>
<evidence type="ECO:0000313" key="8">
    <source>
        <dbReference type="EMBL" id="TCD03164.1"/>
    </source>
</evidence>
<sequence length="455" mass="51335">MKKISILFYLLVLISCTKKLELKPESSLVVPSSIKDLESLLENNNAVMNLTPSLAQLSADEYFIPSQTDFLSLRNVTGRTTYLWEKDIFQGQTQITDWLTPYKAIFYANSVLGVLEQQPGSNDPAKAIVKGWALFVRAYSHYALVSTFSKAFDTQTSTTDLGIPIKLNAGIDQIEPRASVQQTYEQIIRDATQSAELLQQDIIPGKRNRPSKVAAYAFLARVYLSMRQYPQAEENADKALALYSVLTDFNNLSLTAFGAFDYNSVETIYFSEMNLSLYTQTAAFNSVVYGVDPELIGLYSSNDLRLPIYFRQNAAGNYNPKAINNISQIPFTGLATDEMYLIKAECLARRSEKDQALTLLNTLIQSRTQTGTFLPRTAESPQETLELILTERRKALVWRSLRWTDLKRLNLEGRNIVLTRVLNGQNYTLEPNSPKYVMPIPDDEIVLSGITQNMR</sequence>
<dbReference type="Pfam" id="PF14322">
    <property type="entry name" value="SusD-like_3"/>
    <property type="match status" value="1"/>
</dbReference>